<feature type="transmembrane region" description="Helical" evidence="1">
    <location>
        <begin position="102"/>
        <end position="124"/>
    </location>
</feature>
<dbReference type="Proteomes" id="UP000005384">
    <property type="component" value="Unassembled WGS sequence"/>
</dbReference>
<protein>
    <recommendedName>
        <fullName evidence="4">Conjugal transfer protein TraX</fullName>
    </recommendedName>
</protein>
<proteinExistence type="predicted"/>
<dbReference type="RefSeq" id="WP_006782110.1">
    <property type="nucleotide sequence ID" value="NZ_CP040506.1"/>
</dbReference>
<dbReference type="PATRIC" id="fig|742737.3.peg.4105"/>
<feature type="transmembrane region" description="Helical" evidence="1">
    <location>
        <begin position="72"/>
        <end position="96"/>
    </location>
</feature>
<evidence type="ECO:0008006" key="4">
    <source>
        <dbReference type="Google" id="ProtNLM"/>
    </source>
</evidence>
<dbReference type="Pfam" id="PF05857">
    <property type="entry name" value="TraX"/>
    <property type="match status" value="1"/>
</dbReference>
<dbReference type="HOGENOM" id="CLU_074054_0_0_9"/>
<reference evidence="2 3" key="1">
    <citation type="submission" date="2011-08" db="EMBL/GenBank/DDBJ databases">
        <title>The Genome Sequence of Clostridium hathewayi WAL-18680.</title>
        <authorList>
            <consortium name="The Broad Institute Genome Sequencing Platform"/>
            <person name="Earl A."/>
            <person name="Ward D."/>
            <person name="Feldgarden M."/>
            <person name="Gevers D."/>
            <person name="Finegold S.M."/>
            <person name="Summanen P.H."/>
            <person name="Molitoris D.R."/>
            <person name="Song M."/>
            <person name="Daigneault M."/>
            <person name="Allen-Vercoe E."/>
            <person name="Young S.K."/>
            <person name="Zeng Q."/>
            <person name="Gargeya S."/>
            <person name="Fitzgerald M."/>
            <person name="Haas B."/>
            <person name="Abouelleil A."/>
            <person name="Alvarado L."/>
            <person name="Arachchi H.M."/>
            <person name="Berlin A."/>
            <person name="Brown A."/>
            <person name="Chapman S.B."/>
            <person name="Chen Z."/>
            <person name="Dunbar C."/>
            <person name="Freedman E."/>
            <person name="Gearin G."/>
            <person name="Gellesch M."/>
            <person name="Goldberg J."/>
            <person name="Griggs A."/>
            <person name="Gujja S."/>
            <person name="Heiman D."/>
            <person name="Howarth C."/>
            <person name="Larson L."/>
            <person name="Lui A."/>
            <person name="MacDonald P.J.P."/>
            <person name="Montmayeur A."/>
            <person name="Murphy C."/>
            <person name="Neiman D."/>
            <person name="Pearson M."/>
            <person name="Priest M."/>
            <person name="Roberts A."/>
            <person name="Saif S."/>
            <person name="Shea T."/>
            <person name="Shenoy N."/>
            <person name="Sisk P."/>
            <person name="Stolte C."/>
            <person name="Sykes S."/>
            <person name="Wortman J."/>
            <person name="Nusbaum C."/>
            <person name="Birren B."/>
        </authorList>
    </citation>
    <scope>NUCLEOTIDE SEQUENCE [LARGE SCALE GENOMIC DNA]</scope>
    <source>
        <strain evidence="2 3">WAL-18680</strain>
    </source>
</reference>
<organism evidence="2 3">
    <name type="scientific">Hungatella hathewayi WAL-18680</name>
    <dbReference type="NCBI Taxonomy" id="742737"/>
    <lineage>
        <taxon>Bacteria</taxon>
        <taxon>Bacillati</taxon>
        <taxon>Bacillota</taxon>
        <taxon>Clostridia</taxon>
        <taxon>Lachnospirales</taxon>
        <taxon>Lachnospiraceae</taxon>
        <taxon>Hungatella</taxon>
    </lineage>
</organism>
<evidence type="ECO:0000256" key="1">
    <source>
        <dbReference type="SAM" id="Phobius"/>
    </source>
</evidence>
<accession>G5IKU1</accession>
<dbReference type="AlphaFoldDB" id="G5IKU1"/>
<evidence type="ECO:0000313" key="3">
    <source>
        <dbReference type="Proteomes" id="UP000005384"/>
    </source>
</evidence>
<keyword evidence="1" id="KW-0472">Membrane</keyword>
<sequence>MNETISKGLNSNQLKLIAIIAMTIDHLTSVIFPGYPLNPGILLLHTIGRLTMPIMCFFIAEGYHYTHNVKHYASRLFLFAVISHFAYNFAFGIPFIPFQTTIFNQTSIIWSLAWGLVALAMFQCERPWLKPWMKSLALAIICVITFCSDWSCIAVLIIVYNGQYRGDFRKQMTHMLGCVAMYAAIYILFINPVYGLLQMTVALAIPLLRQYNGTRGKSKSMKWFFYLYYPLHLVLCGLLRIAIHGNIGVLIGGK</sequence>
<name>G5IKU1_9FIRM</name>
<evidence type="ECO:0000313" key="2">
    <source>
        <dbReference type="EMBL" id="EHI57877.1"/>
    </source>
</evidence>
<keyword evidence="3" id="KW-1185">Reference proteome</keyword>
<feature type="transmembrane region" description="Helical" evidence="1">
    <location>
        <begin position="136"/>
        <end position="160"/>
    </location>
</feature>
<feature type="transmembrane region" description="Helical" evidence="1">
    <location>
        <begin position="226"/>
        <end position="251"/>
    </location>
</feature>
<dbReference type="InterPro" id="IPR008875">
    <property type="entry name" value="TraX"/>
</dbReference>
<dbReference type="EMBL" id="ADLN01000115">
    <property type="protein sequence ID" value="EHI57877.1"/>
    <property type="molecule type" value="Genomic_DNA"/>
</dbReference>
<feature type="transmembrane region" description="Helical" evidence="1">
    <location>
        <begin position="180"/>
        <end position="205"/>
    </location>
</feature>
<feature type="transmembrane region" description="Helical" evidence="1">
    <location>
        <begin position="16"/>
        <end position="35"/>
    </location>
</feature>
<gene>
    <name evidence="2" type="ORF">HMPREF9473_04119</name>
</gene>
<keyword evidence="1" id="KW-1133">Transmembrane helix</keyword>
<dbReference type="OrthoDB" id="9781069at2"/>
<feature type="transmembrane region" description="Helical" evidence="1">
    <location>
        <begin position="41"/>
        <end position="60"/>
    </location>
</feature>
<comment type="caution">
    <text evidence="2">The sequence shown here is derived from an EMBL/GenBank/DDBJ whole genome shotgun (WGS) entry which is preliminary data.</text>
</comment>
<keyword evidence="1" id="KW-0812">Transmembrane</keyword>